<comment type="subcellular location">
    <subcellularLocation>
        <location evidence="1 12">Cytoplasm</location>
    </subcellularLocation>
</comment>
<evidence type="ECO:0000313" key="15">
    <source>
        <dbReference type="EMBL" id="TBT83747.1"/>
    </source>
</evidence>
<dbReference type="InterPro" id="IPR029026">
    <property type="entry name" value="tRNA_m1G_MTases_N"/>
</dbReference>
<comment type="similarity">
    <text evidence="2 12">Belongs to the RNA methyltransferase RsmE family.</text>
</comment>
<name>A0A4Q9KCA8_9ACTN</name>
<evidence type="ECO:0000256" key="9">
    <source>
        <dbReference type="ARBA" id="ARBA00022691"/>
    </source>
</evidence>
<dbReference type="InterPro" id="IPR015947">
    <property type="entry name" value="PUA-like_sf"/>
</dbReference>
<dbReference type="InterPro" id="IPR029028">
    <property type="entry name" value="Alpha/beta_knot_MTases"/>
</dbReference>
<evidence type="ECO:0000313" key="16">
    <source>
        <dbReference type="Proteomes" id="UP000292373"/>
    </source>
</evidence>
<dbReference type="EC" id="2.1.1.193" evidence="3 12"/>
<comment type="function">
    <text evidence="10 12">Specifically methylates the N3 position of the uracil ring of uridine 1498 (m3U1498) in 16S rRNA. Acts on the fully assembled 30S ribosomal subunit.</text>
</comment>
<evidence type="ECO:0000256" key="11">
    <source>
        <dbReference type="ARBA" id="ARBA00047944"/>
    </source>
</evidence>
<dbReference type="Gene3D" id="2.40.240.20">
    <property type="entry name" value="Hypothetical PUA domain-like, domain 1"/>
    <property type="match status" value="1"/>
</dbReference>
<dbReference type="OrthoDB" id="9808126at2"/>
<evidence type="ECO:0000256" key="1">
    <source>
        <dbReference type="ARBA" id="ARBA00004496"/>
    </source>
</evidence>
<accession>A0A4Q9KCA8</accession>
<dbReference type="GO" id="GO:0005737">
    <property type="term" value="C:cytoplasm"/>
    <property type="evidence" value="ECO:0007669"/>
    <property type="project" value="UniProtKB-SubCell"/>
</dbReference>
<proteinExistence type="inferred from homology"/>
<evidence type="ECO:0000256" key="4">
    <source>
        <dbReference type="ARBA" id="ARBA00013673"/>
    </source>
</evidence>
<dbReference type="EMBL" id="SDMQ01000010">
    <property type="protein sequence ID" value="TBT83747.1"/>
    <property type="molecule type" value="Genomic_DNA"/>
</dbReference>
<dbReference type="RefSeq" id="WP_131168709.1">
    <property type="nucleotide sequence ID" value="NZ_SDMQ01000010.1"/>
</dbReference>
<dbReference type="Pfam" id="PF04452">
    <property type="entry name" value="Methyltrans_RNA"/>
    <property type="match status" value="1"/>
</dbReference>
<evidence type="ECO:0000256" key="2">
    <source>
        <dbReference type="ARBA" id="ARBA00005528"/>
    </source>
</evidence>
<dbReference type="PIRSF" id="PIRSF015601">
    <property type="entry name" value="MTase_slr0722"/>
    <property type="match status" value="1"/>
</dbReference>
<evidence type="ECO:0000256" key="10">
    <source>
        <dbReference type="ARBA" id="ARBA00025699"/>
    </source>
</evidence>
<dbReference type="InterPro" id="IPR006700">
    <property type="entry name" value="RsmE"/>
</dbReference>
<dbReference type="NCBIfam" id="NF008693">
    <property type="entry name" value="PRK11713.2-3"/>
    <property type="match status" value="1"/>
</dbReference>
<evidence type="ECO:0000256" key="7">
    <source>
        <dbReference type="ARBA" id="ARBA00022603"/>
    </source>
</evidence>
<dbReference type="AlphaFoldDB" id="A0A4Q9KCA8"/>
<dbReference type="SUPFAM" id="SSF88697">
    <property type="entry name" value="PUA domain-like"/>
    <property type="match status" value="1"/>
</dbReference>
<keyword evidence="6 12" id="KW-0698">rRNA processing</keyword>
<comment type="catalytic activity">
    <reaction evidence="11 12">
        <text>uridine(1498) in 16S rRNA + S-adenosyl-L-methionine = N(3)-methyluridine(1498) in 16S rRNA + S-adenosyl-L-homocysteine + H(+)</text>
        <dbReference type="Rhea" id="RHEA:42920"/>
        <dbReference type="Rhea" id="RHEA-COMP:10283"/>
        <dbReference type="Rhea" id="RHEA-COMP:10284"/>
        <dbReference type="ChEBI" id="CHEBI:15378"/>
        <dbReference type="ChEBI" id="CHEBI:57856"/>
        <dbReference type="ChEBI" id="CHEBI:59789"/>
        <dbReference type="ChEBI" id="CHEBI:65315"/>
        <dbReference type="ChEBI" id="CHEBI:74502"/>
        <dbReference type="EC" id="2.1.1.193"/>
    </reaction>
</comment>
<dbReference type="Pfam" id="PF20260">
    <property type="entry name" value="PUA_4"/>
    <property type="match status" value="1"/>
</dbReference>
<dbReference type="InterPro" id="IPR046886">
    <property type="entry name" value="RsmE_MTase_dom"/>
</dbReference>
<comment type="caution">
    <text evidence="15">The sequence shown here is derived from an EMBL/GenBank/DDBJ whole genome shotgun (WGS) entry which is preliminary data.</text>
</comment>
<evidence type="ECO:0000256" key="12">
    <source>
        <dbReference type="PIRNR" id="PIRNR015601"/>
    </source>
</evidence>
<dbReference type="CDD" id="cd18084">
    <property type="entry name" value="RsmE-like"/>
    <property type="match status" value="1"/>
</dbReference>
<dbReference type="Proteomes" id="UP000292373">
    <property type="component" value="Unassembled WGS sequence"/>
</dbReference>
<dbReference type="NCBIfam" id="TIGR00046">
    <property type="entry name" value="RsmE family RNA methyltransferase"/>
    <property type="match status" value="1"/>
</dbReference>
<keyword evidence="9 12" id="KW-0949">S-adenosyl-L-methionine</keyword>
<dbReference type="PANTHER" id="PTHR30027">
    <property type="entry name" value="RIBOSOMAL RNA SMALL SUBUNIT METHYLTRANSFERASE E"/>
    <property type="match status" value="1"/>
</dbReference>
<organism evidence="15 16">
    <name type="scientific">Propioniciclava sinopodophylli</name>
    <dbReference type="NCBI Taxonomy" id="1837344"/>
    <lineage>
        <taxon>Bacteria</taxon>
        <taxon>Bacillati</taxon>
        <taxon>Actinomycetota</taxon>
        <taxon>Actinomycetes</taxon>
        <taxon>Propionibacteriales</taxon>
        <taxon>Propionibacteriaceae</taxon>
        <taxon>Propioniciclava</taxon>
    </lineage>
</organism>
<evidence type="ECO:0000256" key="5">
    <source>
        <dbReference type="ARBA" id="ARBA00022490"/>
    </source>
</evidence>
<reference evidence="15 16" key="1">
    <citation type="submission" date="2019-01" db="EMBL/GenBank/DDBJ databases">
        <title>Lactibacter flavus gen. nov., sp. nov., a novel bacterium of the family Propionibacteriaceae isolated from raw milk and dairy products.</title>
        <authorList>
            <person name="Huptas C."/>
            <person name="Wenning M."/>
            <person name="Breitenwieser F."/>
            <person name="Doll E."/>
            <person name="Von Neubeck M."/>
            <person name="Busse H.-J."/>
            <person name="Scherer S."/>
        </authorList>
    </citation>
    <scope>NUCLEOTIDE SEQUENCE [LARGE SCALE GENOMIC DNA]</scope>
    <source>
        <strain evidence="15 16">KCTC 33808</strain>
    </source>
</reference>
<dbReference type="GO" id="GO:0070475">
    <property type="term" value="P:rRNA base methylation"/>
    <property type="evidence" value="ECO:0007669"/>
    <property type="project" value="TreeGrafter"/>
</dbReference>
<evidence type="ECO:0000259" key="14">
    <source>
        <dbReference type="Pfam" id="PF20260"/>
    </source>
</evidence>
<evidence type="ECO:0000259" key="13">
    <source>
        <dbReference type="Pfam" id="PF04452"/>
    </source>
</evidence>
<feature type="domain" description="Ribosomal RNA small subunit methyltransferase E PUA-like" evidence="14">
    <location>
        <begin position="21"/>
        <end position="66"/>
    </location>
</feature>
<dbReference type="InterPro" id="IPR046887">
    <property type="entry name" value="RsmE_PUA-like"/>
</dbReference>
<dbReference type="GO" id="GO:0070042">
    <property type="term" value="F:rRNA (uridine-N3-)-methyltransferase activity"/>
    <property type="evidence" value="ECO:0007669"/>
    <property type="project" value="TreeGrafter"/>
</dbReference>
<keyword evidence="16" id="KW-1185">Reference proteome</keyword>
<dbReference type="SUPFAM" id="SSF75217">
    <property type="entry name" value="alpha/beta knot"/>
    <property type="match status" value="1"/>
</dbReference>
<keyword evidence="5 12" id="KW-0963">Cytoplasm</keyword>
<dbReference type="Gene3D" id="3.40.1280.10">
    <property type="match status" value="1"/>
</dbReference>
<keyword evidence="7 12" id="KW-0489">Methyltransferase</keyword>
<sequence length="248" mass="26852">MTEALFLSDLHAPQVGDTFTLDGDEGRHAATVRRIRVGETITVADGAGTGIRGPVVSTDKASVTLEVAELLTAGIPPIRYHAVQALAKGDRSELAVEMLTEIGVDRIIPWQSSRSVVKWTHDRQERQLGRWRTTAREATKQSRRLRVPIVTAAMPTSELLELIPSMAIAFVLHETAEMTLRRFDLPTQGDVLIIIGPEGGLTDQEVADFVAAGAHPLLISDGVLRTSTAGVVALAQLQAFQHRVSKAK</sequence>
<feature type="domain" description="Ribosomal RNA small subunit methyltransferase E methyltransferase" evidence="13">
    <location>
        <begin position="77"/>
        <end position="238"/>
    </location>
</feature>
<gene>
    <name evidence="15" type="ORF">ET989_10520</name>
</gene>
<evidence type="ECO:0000256" key="3">
    <source>
        <dbReference type="ARBA" id="ARBA00012328"/>
    </source>
</evidence>
<protein>
    <recommendedName>
        <fullName evidence="4 12">Ribosomal RNA small subunit methyltransferase E</fullName>
        <ecNumber evidence="3 12">2.1.1.193</ecNumber>
    </recommendedName>
</protein>
<dbReference type="PANTHER" id="PTHR30027:SF3">
    <property type="entry name" value="16S RRNA (URACIL(1498)-N(3))-METHYLTRANSFERASE"/>
    <property type="match status" value="1"/>
</dbReference>
<keyword evidence="8 12" id="KW-0808">Transferase</keyword>
<evidence type="ECO:0000256" key="6">
    <source>
        <dbReference type="ARBA" id="ARBA00022552"/>
    </source>
</evidence>
<evidence type="ECO:0000256" key="8">
    <source>
        <dbReference type="ARBA" id="ARBA00022679"/>
    </source>
</evidence>